<dbReference type="PANTHER" id="PTHR45640:SF32">
    <property type="entry name" value="STRESS-INDUCED PROTEIN 1"/>
    <property type="match status" value="1"/>
</dbReference>
<evidence type="ECO:0000256" key="1">
    <source>
        <dbReference type="PROSITE-ProRule" id="PRU00285"/>
    </source>
</evidence>
<dbReference type="GO" id="GO:0051082">
    <property type="term" value="F:unfolded protein binding"/>
    <property type="evidence" value="ECO:0007669"/>
    <property type="project" value="TreeGrafter"/>
</dbReference>
<evidence type="ECO:0000256" key="2">
    <source>
        <dbReference type="RuleBase" id="RU003616"/>
    </source>
</evidence>
<dbReference type="PROSITE" id="PS01031">
    <property type="entry name" value="SHSP"/>
    <property type="match status" value="1"/>
</dbReference>
<dbReference type="GO" id="GO:0005737">
    <property type="term" value="C:cytoplasm"/>
    <property type="evidence" value="ECO:0007669"/>
    <property type="project" value="TreeGrafter"/>
</dbReference>
<dbReference type="SUPFAM" id="SSF49764">
    <property type="entry name" value="HSP20-like chaperones"/>
    <property type="match status" value="1"/>
</dbReference>
<reference evidence="4" key="1">
    <citation type="submission" date="2023-10" db="EMBL/GenBank/DDBJ databases">
        <title>Genome assembly of Pristionchus species.</title>
        <authorList>
            <person name="Yoshida K."/>
            <person name="Sommer R.J."/>
        </authorList>
    </citation>
    <scope>NUCLEOTIDE SEQUENCE</scope>
    <source>
        <strain evidence="4">RS0144</strain>
    </source>
</reference>
<dbReference type="Gene3D" id="2.60.40.790">
    <property type="match status" value="1"/>
</dbReference>
<dbReference type="GO" id="GO:0009408">
    <property type="term" value="P:response to heat"/>
    <property type="evidence" value="ECO:0007669"/>
    <property type="project" value="TreeGrafter"/>
</dbReference>
<dbReference type="EMBL" id="BTSX01000005">
    <property type="protein sequence ID" value="GMT01132.1"/>
    <property type="molecule type" value="Genomic_DNA"/>
</dbReference>
<proteinExistence type="inferred from homology"/>
<comment type="similarity">
    <text evidence="1 2">Belongs to the small heat shock protein (HSP20) family.</text>
</comment>
<accession>A0AAV5U308</accession>
<comment type="caution">
    <text evidence="4">The sequence shown here is derived from an EMBL/GenBank/DDBJ whole genome shotgun (WGS) entry which is preliminary data.</text>
</comment>
<protein>
    <recommendedName>
        <fullName evidence="3">SHSP domain-containing protein</fullName>
    </recommendedName>
</protein>
<dbReference type="Proteomes" id="UP001432027">
    <property type="component" value="Unassembled WGS sequence"/>
</dbReference>
<dbReference type="Pfam" id="PF00011">
    <property type="entry name" value="HSP20"/>
    <property type="match status" value="1"/>
</dbReference>
<organism evidence="4 5">
    <name type="scientific">Pristionchus entomophagus</name>
    <dbReference type="NCBI Taxonomy" id="358040"/>
    <lineage>
        <taxon>Eukaryota</taxon>
        <taxon>Metazoa</taxon>
        <taxon>Ecdysozoa</taxon>
        <taxon>Nematoda</taxon>
        <taxon>Chromadorea</taxon>
        <taxon>Rhabditida</taxon>
        <taxon>Rhabditina</taxon>
        <taxon>Diplogasteromorpha</taxon>
        <taxon>Diplogasteroidea</taxon>
        <taxon>Neodiplogasteridae</taxon>
        <taxon>Pristionchus</taxon>
    </lineage>
</organism>
<dbReference type="GO" id="GO:0005634">
    <property type="term" value="C:nucleus"/>
    <property type="evidence" value="ECO:0007669"/>
    <property type="project" value="TreeGrafter"/>
</dbReference>
<name>A0AAV5U308_9BILA</name>
<evidence type="ECO:0000313" key="5">
    <source>
        <dbReference type="Proteomes" id="UP001432027"/>
    </source>
</evidence>
<dbReference type="GO" id="GO:0036498">
    <property type="term" value="P:IRE1-mediated unfolded protein response"/>
    <property type="evidence" value="ECO:0007669"/>
    <property type="project" value="TreeGrafter"/>
</dbReference>
<feature type="domain" description="SHSP" evidence="3">
    <location>
        <begin position="48"/>
        <end position="157"/>
    </location>
</feature>
<dbReference type="AlphaFoldDB" id="A0AAV5U308"/>
<evidence type="ECO:0000259" key="3">
    <source>
        <dbReference type="PROSITE" id="PS01031"/>
    </source>
</evidence>
<dbReference type="InterPro" id="IPR008978">
    <property type="entry name" value="HSP20-like_chaperone"/>
</dbReference>
<evidence type="ECO:0000313" key="4">
    <source>
        <dbReference type="EMBL" id="GMT01132.1"/>
    </source>
</evidence>
<keyword evidence="5" id="KW-1185">Reference proteome</keyword>
<dbReference type="InterPro" id="IPR002068">
    <property type="entry name" value="A-crystallin/Hsp20_dom"/>
</dbReference>
<dbReference type="PANTHER" id="PTHR45640">
    <property type="entry name" value="HEAT SHOCK PROTEIN HSP-12.2-RELATED"/>
    <property type="match status" value="1"/>
</dbReference>
<sequence>MSLIGFSSPYEHSMHRVANQPDIRAIDELVHHHHFYHHFPYWAHAHNQSSLSYGSPIGEVVNNHERYALTLDVSHFKPEEIKVYVRGNYLMIEGNHDEKTDQHGTNERSFIRKYSLPDDTNLDSIRTSLTHNGHLRVEAHKKTNGLTQTRTIPVTIMKAA</sequence>
<dbReference type="GO" id="GO:0042026">
    <property type="term" value="P:protein refolding"/>
    <property type="evidence" value="ECO:0007669"/>
    <property type="project" value="TreeGrafter"/>
</dbReference>
<dbReference type="InterPro" id="IPR001436">
    <property type="entry name" value="Alpha-crystallin/sHSP_animal"/>
</dbReference>
<gene>
    <name evidence="4" type="ORF">PENTCL1PPCAC_23306</name>
</gene>
<dbReference type="CDD" id="cd06526">
    <property type="entry name" value="metazoan_ACD"/>
    <property type="match status" value="1"/>
</dbReference>
<dbReference type="PRINTS" id="PR00299">
    <property type="entry name" value="ACRYSTALLIN"/>
</dbReference>